<keyword evidence="2" id="KW-0812">Transmembrane</keyword>
<protein>
    <submittedName>
        <fullName evidence="3">Uncharacterized protein</fullName>
    </submittedName>
</protein>
<dbReference type="RefSeq" id="WP_145911477.1">
    <property type="nucleotide sequence ID" value="NZ_BAAAMZ010000022.1"/>
</dbReference>
<evidence type="ECO:0000256" key="1">
    <source>
        <dbReference type="SAM" id="Coils"/>
    </source>
</evidence>
<keyword evidence="1" id="KW-0175">Coiled coil</keyword>
<evidence type="ECO:0000313" key="4">
    <source>
        <dbReference type="Proteomes" id="UP000317940"/>
    </source>
</evidence>
<dbReference type="EMBL" id="VIWT01000008">
    <property type="protein sequence ID" value="TWF71675.1"/>
    <property type="molecule type" value="Genomic_DNA"/>
</dbReference>
<feature type="transmembrane region" description="Helical" evidence="2">
    <location>
        <begin position="103"/>
        <end position="123"/>
    </location>
</feature>
<comment type="caution">
    <text evidence="3">The sequence shown here is derived from an EMBL/GenBank/DDBJ whole genome shotgun (WGS) entry which is preliminary data.</text>
</comment>
<gene>
    <name evidence="3" type="ORF">FHX73_1846</name>
</gene>
<keyword evidence="4" id="KW-1185">Reference proteome</keyword>
<dbReference type="AlphaFoldDB" id="A0A561SA47"/>
<accession>A0A561SA47</accession>
<dbReference type="Proteomes" id="UP000317940">
    <property type="component" value="Unassembled WGS sequence"/>
</dbReference>
<keyword evidence="2" id="KW-0472">Membrane</keyword>
<name>A0A561SA47_9ACTN</name>
<organism evidence="3 4">
    <name type="scientific">Kitasatospora viridis</name>
    <dbReference type="NCBI Taxonomy" id="281105"/>
    <lineage>
        <taxon>Bacteria</taxon>
        <taxon>Bacillati</taxon>
        <taxon>Actinomycetota</taxon>
        <taxon>Actinomycetes</taxon>
        <taxon>Kitasatosporales</taxon>
        <taxon>Streptomycetaceae</taxon>
        <taxon>Kitasatospora</taxon>
    </lineage>
</organism>
<evidence type="ECO:0000313" key="3">
    <source>
        <dbReference type="EMBL" id="TWF71675.1"/>
    </source>
</evidence>
<keyword evidence="2" id="KW-1133">Transmembrane helix</keyword>
<sequence length="128" mass="15219">MSDDQMSTGALWELIQKDAEQTRRQIHEVLTDVRERLDSFLTREQWSAEKALLELRLGRAEQELAEQDRKRAALEERVRREHVEQLRREEQRREVAHQRRMNVWFKVVIPVSAIIVPVLVALWSPLGK</sequence>
<reference evidence="3 4" key="1">
    <citation type="submission" date="2019-06" db="EMBL/GenBank/DDBJ databases">
        <title>Sequencing the genomes of 1000 actinobacteria strains.</title>
        <authorList>
            <person name="Klenk H.-P."/>
        </authorList>
    </citation>
    <scope>NUCLEOTIDE SEQUENCE [LARGE SCALE GENOMIC DNA]</scope>
    <source>
        <strain evidence="3 4">DSM 44826</strain>
    </source>
</reference>
<feature type="coiled-coil region" evidence="1">
    <location>
        <begin position="43"/>
        <end position="99"/>
    </location>
</feature>
<proteinExistence type="predicted"/>
<evidence type="ECO:0000256" key="2">
    <source>
        <dbReference type="SAM" id="Phobius"/>
    </source>
</evidence>